<dbReference type="InterPro" id="IPR047859">
    <property type="entry name" value="Ribosomal_bL17_CS"/>
</dbReference>
<dbReference type="OrthoDB" id="275000at2759"/>
<organism evidence="5 6">
    <name type="scientific">Tribonema minus</name>
    <dbReference type="NCBI Taxonomy" id="303371"/>
    <lineage>
        <taxon>Eukaryota</taxon>
        <taxon>Sar</taxon>
        <taxon>Stramenopiles</taxon>
        <taxon>Ochrophyta</taxon>
        <taxon>PX clade</taxon>
        <taxon>Xanthophyceae</taxon>
        <taxon>Tribonematales</taxon>
        <taxon>Tribonemataceae</taxon>
        <taxon>Tribonema</taxon>
    </lineage>
</organism>
<sequence length="153" mass="17156">MRKQLLKGGLSRMGRGTAHRIAMLKNMVTSLITHERIKTTVPKAKNLKVLADQMVTHAKTGTLHSRRLAQSTIQDKGALDKLFKVLGPRYEERPGGYTRILKLATPRLGDKADMCLIEFVDRQGELRPARPVGKDKEPFMLPMLLGERRGAQS</sequence>
<keyword evidence="6" id="KW-1185">Reference proteome</keyword>
<name>A0A835Z8L6_9STRA</name>
<dbReference type="NCBIfam" id="TIGR00059">
    <property type="entry name" value="L17"/>
    <property type="match status" value="1"/>
</dbReference>
<proteinExistence type="inferred from homology"/>
<dbReference type="GO" id="GO:0022625">
    <property type="term" value="C:cytosolic large ribosomal subunit"/>
    <property type="evidence" value="ECO:0007669"/>
    <property type="project" value="TreeGrafter"/>
</dbReference>
<evidence type="ECO:0000256" key="4">
    <source>
        <dbReference type="RuleBase" id="RU000660"/>
    </source>
</evidence>
<gene>
    <name evidence="5" type="ORF">JKP88DRAFT_347795</name>
</gene>
<keyword evidence="2 4" id="KW-0689">Ribosomal protein</keyword>
<comment type="similarity">
    <text evidence="1 4">Belongs to the bacterial ribosomal protein bL17 family.</text>
</comment>
<dbReference type="EMBL" id="JAFCMP010000068">
    <property type="protein sequence ID" value="KAG5188473.1"/>
    <property type="molecule type" value="Genomic_DNA"/>
</dbReference>
<evidence type="ECO:0000256" key="2">
    <source>
        <dbReference type="ARBA" id="ARBA00022980"/>
    </source>
</evidence>
<reference evidence="5" key="1">
    <citation type="submission" date="2021-02" db="EMBL/GenBank/DDBJ databases">
        <title>First Annotated Genome of the Yellow-green Alga Tribonema minus.</title>
        <authorList>
            <person name="Mahan K.M."/>
        </authorList>
    </citation>
    <scope>NUCLEOTIDE SEQUENCE</scope>
    <source>
        <strain evidence="5">UTEX B ZZ1240</strain>
    </source>
</reference>
<accession>A0A835Z8L6</accession>
<dbReference type="HAMAP" id="MF_01368">
    <property type="entry name" value="Ribosomal_bL17"/>
    <property type="match status" value="1"/>
</dbReference>
<dbReference type="GO" id="GO:0003735">
    <property type="term" value="F:structural constituent of ribosome"/>
    <property type="evidence" value="ECO:0007669"/>
    <property type="project" value="InterPro"/>
</dbReference>
<dbReference type="PANTHER" id="PTHR14413">
    <property type="entry name" value="RIBOSOMAL PROTEIN L17"/>
    <property type="match status" value="1"/>
</dbReference>
<dbReference type="PROSITE" id="PS01167">
    <property type="entry name" value="RIBOSOMAL_L17"/>
    <property type="match status" value="1"/>
</dbReference>
<dbReference type="Proteomes" id="UP000664859">
    <property type="component" value="Unassembled WGS sequence"/>
</dbReference>
<protein>
    <submittedName>
        <fullName evidence="5">Chloroplast 50S ribosomal protein 17</fullName>
    </submittedName>
</protein>
<keyword evidence="3 4" id="KW-0687">Ribonucleoprotein</keyword>
<evidence type="ECO:0000256" key="3">
    <source>
        <dbReference type="ARBA" id="ARBA00023274"/>
    </source>
</evidence>
<evidence type="ECO:0000256" key="1">
    <source>
        <dbReference type="ARBA" id="ARBA00008777"/>
    </source>
</evidence>
<comment type="caution">
    <text evidence="5">The sequence shown here is derived from an EMBL/GenBank/DDBJ whole genome shotgun (WGS) entry which is preliminary data.</text>
</comment>
<dbReference type="AlphaFoldDB" id="A0A835Z8L6"/>
<dbReference type="InterPro" id="IPR000456">
    <property type="entry name" value="Ribosomal_bL17"/>
</dbReference>
<evidence type="ECO:0000313" key="5">
    <source>
        <dbReference type="EMBL" id="KAG5188473.1"/>
    </source>
</evidence>
<dbReference type="Gene3D" id="3.90.1030.10">
    <property type="entry name" value="Ribosomal protein L17"/>
    <property type="match status" value="1"/>
</dbReference>
<dbReference type="GO" id="GO:0006412">
    <property type="term" value="P:translation"/>
    <property type="evidence" value="ECO:0007669"/>
    <property type="project" value="InterPro"/>
</dbReference>
<dbReference type="SUPFAM" id="SSF64263">
    <property type="entry name" value="Prokaryotic ribosomal protein L17"/>
    <property type="match status" value="1"/>
</dbReference>
<dbReference type="Pfam" id="PF01196">
    <property type="entry name" value="Ribosomal_L17"/>
    <property type="match status" value="1"/>
</dbReference>
<dbReference type="InterPro" id="IPR036373">
    <property type="entry name" value="Ribosomal_bL17_sf"/>
</dbReference>
<dbReference type="PANTHER" id="PTHR14413:SF16">
    <property type="entry name" value="LARGE RIBOSOMAL SUBUNIT PROTEIN BL17M"/>
    <property type="match status" value="1"/>
</dbReference>
<evidence type="ECO:0000313" key="6">
    <source>
        <dbReference type="Proteomes" id="UP000664859"/>
    </source>
</evidence>